<evidence type="ECO:0000313" key="3">
    <source>
        <dbReference type="EMBL" id="KAJ7700467.1"/>
    </source>
</evidence>
<dbReference type="AlphaFoldDB" id="A0AAD7DXV2"/>
<evidence type="ECO:0000259" key="2">
    <source>
        <dbReference type="Pfam" id="PF20493"/>
    </source>
</evidence>
<keyword evidence="1" id="KW-0732">Signal</keyword>
<proteinExistence type="predicted"/>
<sequence>MKFFNLSIAAVLPLAIATGIVHAAPAPDNGVTGLVISHIVPVGEYNMTYWVDAPGTGTVAARTLSARACGTNDVTCSGSHLASTNVCTQLINSLNTGISIGNSPRSICLGQSNNQCCVSWSGGVGTMPESDLVNAAKNIFGTCFSATNGSGLARNVLLNNICVTQCLSNRPDGCS</sequence>
<feature type="chain" id="PRO_5042214260" description="WD-like domain-containing protein" evidence="1">
    <location>
        <begin position="24"/>
        <end position="175"/>
    </location>
</feature>
<dbReference type="Pfam" id="PF20493">
    <property type="entry name" value="WD-like_fungi"/>
    <property type="match status" value="1"/>
</dbReference>
<name>A0AAD7DXV2_MYCRO</name>
<gene>
    <name evidence="3" type="ORF">B0H17DRAFT_1047297</name>
</gene>
<dbReference type="InterPro" id="IPR046925">
    <property type="entry name" value="WD-like_fungi"/>
</dbReference>
<feature type="signal peptide" evidence="1">
    <location>
        <begin position="1"/>
        <end position="23"/>
    </location>
</feature>
<organism evidence="3 4">
    <name type="scientific">Mycena rosella</name>
    <name type="common">Pink bonnet</name>
    <name type="synonym">Agaricus rosellus</name>
    <dbReference type="NCBI Taxonomy" id="1033263"/>
    <lineage>
        <taxon>Eukaryota</taxon>
        <taxon>Fungi</taxon>
        <taxon>Dikarya</taxon>
        <taxon>Basidiomycota</taxon>
        <taxon>Agaricomycotina</taxon>
        <taxon>Agaricomycetes</taxon>
        <taxon>Agaricomycetidae</taxon>
        <taxon>Agaricales</taxon>
        <taxon>Marasmiineae</taxon>
        <taxon>Mycenaceae</taxon>
        <taxon>Mycena</taxon>
    </lineage>
</organism>
<keyword evidence="4" id="KW-1185">Reference proteome</keyword>
<comment type="caution">
    <text evidence="3">The sequence shown here is derived from an EMBL/GenBank/DDBJ whole genome shotgun (WGS) entry which is preliminary data.</text>
</comment>
<reference evidence="3" key="1">
    <citation type="submission" date="2023-03" db="EMBL/GenBank/DDBJ databases">
        <title>Massive genome expansion in bonnet fungi (Mycena s.s.) driven by repeated elements and novel gene families across ecological guilds.</title>
        <authorList>
            <consortium name="Lawrence Berkeley National Laboratory"/>
            <person name="Harder C.B."/>
            <person name="Miyauchi S."/>
            <person name="Viragh M."/>
            <person name="Kuo A."/>
            <person name="Thoen E."/>
            <person name="Andreopoulos B."/>
            <person name="Lu D."/>
            <person name="Skrede I."/>
            <person name="Drula E."/>
            <person name="Henrissat B."/>
            <person name="Morin E."/>
            <person name="Kohler A."/>
            <person name="Barry K."/>
            <person name="LaButti K."/>
            <person name="Morin E."/>
            <person name="Salamov A."/>
            <person name="Lipzen A."/>
            <person name="Mereny Z."/>
            <person name="Hegedus B."/>
            <person name="Baldrian P."/>
            <person name="Stursova M."/>
            <person name="Weitz H."/>
            <person name="Taylor A."/>
            <person name="Grigoriev I.V."/>
            <person name="Nagy L.G."/>
            <person name="Martin F."/>
            <person name="Kauserud H."/>
        </authorList>
    </citation>
    <scope>NUCLEOTIDE SEQUENCE</scope>
    <source>
        <strain evidence="3">CBHHK067</strain>
    </source>
</reference>
<accession>A0AAD7DXV2</accession>
<dbReference type="EMBL" id="JARKIE010000020">
    <property type="protein sequence ID" value="KAJ7700467.1"/>
    <property type="molecule type" value="Genomic_DNA"/>
</dbReference>
<protein>
    <recommendedName>
        <fullName evidence="2">WD-like domain-containing protein</fullName>
    </recommendedName>
</protein>
<feature type="domain" description="WD-like" evidence="2">
    <location>
        <begin position="72"/>
        <end position="174"/>
    </location>
</feature>
<dbReference type="Proteomes" id="UP001221757">
    <property type="component" value="Unassembled WGS sequence"/>
</dbReference>
<evidence type="ECO:0000256" key="1">
    <source>
        <dbReference type="SAM" id="SignalP"/>
    </source>
</evidence>
<evidence type="ECO:0000313" key="4">
    <source>
        <dbReference type="Proteomes" id="UP001221757"/>
    </source>
</evidence>